<protein>
    <submittedName>
        <fullName evidence="1">THO complex subunit THP2</fullName>
    </submittedName>
</protein>
<gene>
    <name evidence="1" type="ORF">RNJ44_02503</name>
</gene>
<sequence length="260" mass="30359">MELSERYYDALCEQEQVLQENHGHLLSVIGILKSLNEEVGDEELLVRLGKLSRSLKELVDSSVELRYRKYQARELRVTMDALGPEDNDEVVRAVQRNEKLREYIDLIEAINRDSLTYVNMLGRLSVDLAKQIELSDNSVTEFVVSEWKPPQEVQAILEKFLDLNDSTRNLDEQLDKYLDGIKMERAKYSLENKYALQEQLKILEKEVSHWREAWVDIEKLMFGDSAQSMKGMLRSIEKMQTKLTDTEKLQLRADEDVVMQ</sequence>
<dbReference type="Pfam" id="PF09432">
    <property type="entry name" value="THP2"/>
    <property type="match status" value="1"/>
</dbReference>
<comment type="caution">
    <text evidence="1">The sequence shown here is derived from an EMBL/GenBank/DDBJ whole genome shotgun (WGS) entry which is preliminary data.</text>
</comment>
<proteinExistence type="predicted"/>
<dbReference type="InterPro" id="IPR018557">
    <property type="entry name" value="THO_cplx_su_Thp2"/>
</dbReference>
<evidence type="ECO:0000313" key="1">
    <source>
        <dbReference type="EMBL" id="KAL3228558.1"/>
    </source>
</evidence>
<evidence type="ECO:0000313" key="2">
    <source>
        <dbReference type="Proteomes" id="UP001623330"/>
    </source>
</evidence>
<reference evidence="1 2" key="1">
    <citation type="submission" date="2024-05" db="EMBL/GenBank/DDBJ databases">
        <title>Long read based assembly of the Candida bracarensis genome reveals expanded adhesin content.</title>
        <authorList>
            <person name="Marcet-Houben M."/>
            <person name="Ksiezopolska E."/>
            <person name="Gabaldon T."/>
        </authorList>
    </citation>
    <scope>NUCLEOTIDE SEQUENCE [LARGE SCALE GENOMIC DNA]</scope>
    <source>
        <strain evidence="1 2">CBM6</strain>
    </source>
</reference>
<dbReference type="EMBL" id="JBEVYD010000013">
    <property type="protein sequence ID" value="KAL3228558.1"/>
    <property type="molecule type" value="Genomic_DNA"/>
</dbReference>
<accession>A0ABR4NLX0</accession>
<name>A0ABR4NLX0_9SACH</name>
<keyword evidence="2" id="KW-1185">Reference proteome</keyword>
<organism evidence="1 2">
    <name type="scientific">Nakaseomyces bracarensis</name>
    <dbReference type="NCBI Taxonomy" id="273131"/>
    <lineage>
        <taxon>Eukaryota</taxon>
        <taxon>Fungi</taxon>
        <taxon>Dikarya</taxon>
        <taxon>Ascomycota</taxon>
        <taxon>Saccharomycotina</taxon>
        <taxon>Saccharomycetes</taxon>
        <taxon>Saccharomycetales</taxon>
        <taxon>Saccharomycetaceae</taxon>
        <taxon>Nakaseomyces</taxon>
    </lineage>
</organism>
<dbReference type="Proteomes" id="UP001623330">
    <property type="component" value="Unassembled WGS sequence"/>
</dbReference>